<gene>
    <name evidence="4" type="ORF">PLOB_00005916</name>
</gene>
<dbReference type="Pfam" id="PF20231">
    <property type="entry name" value="DUF6589"/>
    <property type="match status" value="1"/>
</dbReference>
<organism evidence="4 5">
    <name type="scientific">Porites lobata</name>
    <dbReference type="NCBI Taxonomy" id="104759"/>
    <lineage>
        <taxon>Eukaryota</taxon>
        <taxon>Metazoa</taxon>
        <taxon>Cnidaria</taxon>
        <taxon>Anthozoa</taxon>
        <taxon>Hexacorallia</taxon>
        <taxon>Scleractinia</taxon>
        <taxon>Fungiina</taxon>
        <taxon>Poritidae</taxon>
        <taxon>Porites</taxon>
    </lineage>
</organism>
<evidence type="ECO:0000259" key="3">
    <source>
        <dbReference type="PROSITE" id="PS50157"/>
    </source>
</evidence>
<dbReference type="PROSITE" id="PS00028">
    <property type="entry name" value="ZINC_FINGER_C2H2_1"/>
    <property type="match status" value="1"/>
</dbReference>
<keyword evidence="1" id="KW-0863">Zinc-finger</keyword>
<feature type="region of interest" description="Disordered" evidence="2">
    <location>
        <begin position="129"/>
        <end position="154"/>
    </location>
</feature>
<feature type="compositionally biased region" description="Basic and acidic residues" evidence="2">
    <location>
        <begin position="130"/>
        <end position="143"/>
    </location>
</feature>
<dbReference type="InterPro" id="IPR013087">
    <property type="entry name" value="Znf_C2H2_type"/>
</dbReference>
<evidence type="ECO:0000313" key="4">
    <source>
        <dbReference type="EMBL" id="CAH3163576.1"/>
    </source>
</evidence>
<sequence>MVRSINLVTGKFQIKSLNRIPLNPKSYGIFQKIDAIYKKNLSIHPPHVIDSIKKSVNPICQKKKLQALKEVRKSIYEVTLEELIKVYKEANLRDGLQVRLGEELRQRRALFASEADLALLTVDEVTNADPEPKPLLKTRDARTQTKPQLANTEEKSSSVDIVINFPNHLPRKVHLKEDLYTTGRQLATGTFKSVAATLMKHQGMRDALYGEACDGVNKEIQDLCCIGEPSLLRATSAEDLACITWEKINNELKDRAPRFHQFLKKVGFQRLSSLYHSMGYKATNTMFEKFGKDFDKDLKVWKETVEKDSKKERSLIEKEMKNTLKPKLSCRTIGMHPGYSFTGDNVDIRTLWTTLLGSENYKIRTEYLHLLQQVHLYVLGKNEHSEEDIIDILQRLYPYVPGHSDTDDANKKRIKVLSGGDYLTFERHKEAQSAMQDARTPSTRLVGLIPKTEDFHTQAEWVKVIWDNLYSTASARDAGTLYAARNVTVDPLNNYYAAADFLDKVNDAHLIVGALDHFGMETVEDELKKNLYSGMQIDVNAKREYVTKTIRQFEEKHMVNQVPELSPEAPTSNDLRCRECGRRYLRPHALRNHEREKHGIIPPRNSTSISHEGEDHIHNYTHQLLVLLLLRANRNDAIKLGDGERVIRLYKYFVVFQDFQMPKICLCNAASPSTSKLFADSEDELFSHLEQVREPSRGEITDKSIDRESRSMEKSDAILYNFDKITSVKKPSGQHTRMSIEEDIMLLVEHIKPDVFTKTQGVSTKHFLI</sequence>
<comment type="caution">
    <text evidence="4">The sequence shown here is derived from an EMBL/GenBank/DDBJ whole genome shotgun (WGS) entry which is preliminary data.</text>
</comment>
<dbReference type="Proteomes" id="UP001159405">
    <property type="component" value="Unassembled WGS sequence"/>
</dbReference>
<dbReference type="PROSITE" id="PS50157">
    <property type="entry name" value="ZINC_FINGER_C2H2_2"/>
    <property type="match status" value="1"/>
</dbReference>
<dbReference type="EMBL" id="CALNXK010000126">
    <property type="protein sequence ID" value="CAH3163576.1"/>
    <property type="molecule type" value="Genomic_DNA"/>
</dbReference>
<keyword evidence="1" id="KW-0479">Metal-binding</keyword>
<protein>
    <recommendedName>
        <fullName evidence="3">C2H2-type domain-containing protein</fullName>
    </recommendedName>
</protein>
<feature type="domain" description="C2H2-type" evidence="3">
    <location>
        <begin position="575"/>
        <end position="603"/>
    </location>
</feature>
<evidence type="ECO:0000256" key="1">
    <source>
        <dbReference type="PROSITE-ProRule" id="PRU00042"/>
    </source>
</evidence>
<proteinExistence type="predicted"/>
<keyword evidence="5" id="KW-1185">Reference proteome</keyword>
<reference evidence="4 5" key="1">
    <citation type="submission" date="2022-05" db="EMBL/GenBank/DDBJ databases">
        <authorList>
            <consortium name="Genoscope - CEA"/>
            <person name="William W."/>
        </authorList>
    </citation>
    <scope>NUCLEOTIDE SEQUENCE [LARGE SCALE GENOMIC DNA]</scope>
</reference>
<dbReference type="InterPro" id="IPR046496">
    <property type="entry name" value="DUF6589"/>
</dbReference>
<keyword evidence="1" id="KW-0862">Zinc</keyword>
<name>A0ABN8QFK6_9CNID</name>
<evidence type="ECO:0000313" key="5">
    <source>
        <dbReference type="Proteomes" id="UP001159405"/>
    </source>
</evidence>
<evidence type="ECO:0000256" key="2">
    <source>
        <dbReference type="SAM" id="MobiDB-lite"/>
    </source>
</evidence>
<accession>A0ABN8QFK6</accession>